<feature type="transmembrane region" description="Helical" evidence="1">
    <location>
        <begin position="9"/>
        <end position="25"/>
    </location>
</feature>
<dbReference type="InterPro" id="IPR021848">
    <property type="entry name" value="HODM_asu-like"/>
</dbReference>
<evidence type="ECO:0000256" key="1">
    <source>
        <dbReference type="SAM" id="Phobius"/>
    </source>
</evidence>
<name>A0A0L0P3V6_CANAR</name>
<evidence type="ECO:0000313" key="3">
    <source>
        <dbReference type="Proteomes" id="UP000037122"/>
    </source>
</evidence>
<dbReference type="VEuPathDB" id="FungiDB:CJI96_0001901"/>
<dbReference type="VEuPathDB" id="FungiDB:CJI97_003442"/>
<dbReference type="Pfam" id="PF11927">
    <property type="entry name" value="HODM_asu-like"/>
    <property type="match status" value="1"/>
</dbReference>
<reference evidence="3" key="1">
    <citation type="journal article" date="2015" name="BMC Genomics">
        <title>Draft genome of a commonly misdiagnosed multidrug resistant pathogen Candida auris.</title>
        <authorList>
            <person name="Chatterjee S."/>
            <person name="Alampalli S.V."/>
            <person name="Nageshan R.K."/>
            <person name="Chettiar S.T."/>
            <person name="Joshi S."/>
            <person name="Tatu U.S."/>
        </authorList>
    </citation>
    <scope>NUCLEOTIDE SEQUENCE [LARGE SCALE GENOMIC DNA]</scope>
    <source>
        <strain evidence="3">6684</strain>
    </source>
</reference>
<keyword evidence="1" id="KW-1133">Transmembrane helix</keyword>
<proteinExistence type="predicted"/>
<sequence>MLRLLESRLWFYLIGAVFVALFYLSQKGLKLRAKIPKKPQRTSNDKRRKGEWTPELFQTPVPPPYPNWDIHKTKPLPYRAFRHKYNITMGIRNMEWDSWIELDNEWQKFHDQKLGRLQERGTELFGTKPQAADAVMELLEEFWSYLPHRYPTLFKQTPKGLYNLHTGEDFVFRNCKADELAEEPIVMAAKMIQDDLAIMMEAPNGEYHLQAGAIILPGFWRFKDKFGLSLNEIHTSGDVPQYRQKLQTGMNKFFSRLTCDKPVVRNNYFIQLDNELGWSKSIGDEDSDRVGWYTAGEAISPEQLYFRSERQSLRRLPRSGAVVFTIRTYFAPIVEICQEPYIPRRLLNGIESWSDDVREYRGYDKFKDAILPYLAQEAEKQEEKGYIVDTEPSVYPF</sequence>
<protein>
    <recommendedName>
        <fullName evidence="4">HRQ family protein</fullName>
    </recommendedName>
</protein>
<dbReference type="VEuPathDB" id="FungiDB:B9J08_003367"/>
<comment type="caution">
    <text evidence="2">The sequence shown here is derived from an EMBL/GenBank/DDBJ whole genome shotgun (WGS) entry which is preliminary data.</text>
</comment>
<evidence type="ECO:0008006" key="4">
    <source>
        <dbReference type="Google" id="ProtNLM"/>
    </source>
</evidence>
<keyword evidence="1" id="KW-0812">Transmembrane</keyword>
<organism evidence="2 3">
    <name type="scientific">Candidozyma auris</name>
    <name type="common">Yeast</name>
    <name type="synonym">Candida auris</name>
    <dbReference type="NCBI Taxonomy" id="498019"/>
    <lineage>
        <taxon>Eukaryota</taxon>
        <taxon>Fungi</taxon>
        <taxon>Dikarya</taxon>
        <taxon>Ascomycota</taxon>
        <taxon>Saccharomycotina</taxon>
        <taxon>Pichiomycetes</taxon>
        <taxon>Metschnikowiaceae</taxon>
        <taxon>Candidozyma</taxon>
    </lineage>
</organism>
<keyword evidence="1" id="KW-0472">Membrane</keyword>
<dbReference type="Proteomes" id="UP000037122">
    <property type="component" value="Unassembled WGS sequence"/>
</dbReference>
<dbReference type="VEuPathDB" id="FungiDB:CJJ09_000738"/>
<evidence type="ECO:0000313" key="2">
    <source>
        <dbReference type="EMBL" id="KNE00994.1"/>
    </source>
</evidence>
<gene>
    <name evidence="2" type="ORF">QG37_01866</name>
</gene>
<dbReference type="EMBL" id="LGST01000016">
    <property type="protein sequence ID" value="KNE00994.1"/>
    <property type="molecule type" value="Genomic_DNA"/>
</dbReference>
<dbReference type="VEuPathDB" id="FungiDB:QG37_01866"/>
<dbReference type="VEuPathDB" id="FungiDB:CJJ07_001060"/>
<accession>A0A0L0P3V6</accession>
<dbReference type="AlphaFoldDB" id="A0A0L0P3V6"/>